<dbReference type="AlphaFoldDB" id="A0A179S8V3"/>
<comment type="caution">
    <text evidence="3">The sequence shown here is derived from an EMBL/GenBank/DDBJ whole genome shotgun (WGS) entry which is preliminary data.</text>
</comment>
<name>A0A179S8V3_9HYPH</name>
<evidence type="ECO:0000259" key="2">
    <source>
        <dbReference type="PROSITE" id="PS51750"/>
    </source>
</evidence>
<dbReference type="Proteomes" id="UP000078316">
    <property type="component" value="Unassembled WGS sequence"/>
</dbReference>
<dbReference type="STRING" id="427683.A5481_16025"/>
<feature type="region of interest" description="Disordered" evidence="1">
    <location>
        <begin position="22"/>
        <end position="45"/>
    </location>
</feature>
<evidence type="ECO:0000313" key="4">
    <source>
        <dbReference type="Proteomes" id="UP000078316"/>
    </source>
</evidence>
<dbReference type="PANTHER" id="PTHR36180">
    <property type="entry name" value="DNA-BINDING PROTEIN-RELATED-RELATED"/>
    <property type="match status" value="1"/>
</dbReference>
<gene>
    <name evidence="3" type="ORF">A5481_16025</name>
</gene>
<sequence length="178" mass="18949">MLTEALVIAALALALAGAIPRAKPRPGRRRRRRPRPSGDAGPSSTFLFDGHPIRVVTMGGEPLFVASDVCEAIELRDVSDAVAKLDDDEKGRASVPTPGGLQSLLVVTESGLFTMVLRCRGAITPGTTPHRFRRWVTSEVLPCIRKTGAYAVPAAPVGIPAINVRDPAQLQAITLQLI</sequence>
<accession>A0A179S8V3</accession>
<proteinExistence type="predicted"/>
<dbReference type="SMART" id="SM01040">
    <property type="entry name" value="Bro-N"/>
    <property type="match status" value="1"/>
</dbReference>
<feature type="domain" description="Bro-N" evidence="2">
    <location>
        <begin position="40"/>
        <end position="148"/>
    </location>
</feature>
<evidence type="ECO:0000313" key="3">
    <source>
        <dbReference type="EMBL" id="OAS23953.1"/>
    </source>
</evidence>
<evidence type="ECO:0000256" key="1">
    <source>
        <dbReference type="SAM" id="MobiDB-lite"/>
    </source>
</evidence>
<dbReference type="Pfam" id="PF02498">
    <property type="entry name" value="Bro-N"/>
    <property type="match status" value="1"/>
</dbReference>
<dbReference type="PANTHER" id="PTHR36180:SF2">
    <property type="entry name" value="BRO FAMILY PROTEIN"/>
    <property type="match status" value="1"/>
</dbReference>
<protein>
    <recommendedName>
        <fullName evidence="2">Bro-N domain-containing protein</fullName>
    </recommendedName>
</protein>
<reference evidence="3 4" key="1">
    <citation type="submission" date="2016-04" db="EMBL/GenBank/DDBJ databases">
        <authorList>
            <person name="Evans L.H."/>
            <person name="Alamgir A."/>
            <person name="Owens N."/>
            <person name="Weber N.D."/>
            <person name="Virtaneva K."/>
            <person name="Barbian K."/>
            <person name="Babar A."/>
            <person name="Rosenke K."/>
        </authorList>
    </citation>
    <scope>NUCLEOTIDE SEQUENCE [LARGE SCALE GENOMIC DNA]</scope>
    <source>
        <strain evidence="3 4">PMB02</strain>
    </source>
</reference>
<feature type="compositionally biased region" description="Basic residues" evidence="1">
    <location>
        <begin position="22"/>
        <end position="35"/>
    </location>
</feature>
<dbReference type="RefSeq" id="WP_053082610.1">
    <property type="nucleotide sequence ID" value="NZ_LWHQ01000028.1"/>
</dbReference>
<dbReference type="EMBL" id="LWHQ01000028">
    <property type="protein sequence ID" value="OAS23953.1"/>
    <property type="molecule type" value="Genomic_DNA"/>
</dbReference>
<organism evidence="3 4">
    <name type="scientific">Methylobacterium platani</name>
    <dbReference type="NCBI Taxonomy" id="427683"/>
    <lineage>
        <taxon>Bacteria</taxon>
        <taxon>Pseudomonadati</taxon>
        <taxon>Pseudomonadota</taxon>
        <taxon>Alphaproteobacteria</taxon>
        <taxon>Hyphomicrobiales</taxon>
        <taxon>Methylobacteriaceae</taxon>
        <taxon>Methylobacterium</taxon>
    </lineage>
</organism>
<dbReference type="PROSITE" id="PS51750">
    <property type="entry name" value="BRO_N"/>
    <property type="match status" value="1"/>
</dbReference>
<dbReference type="InterPro" id="IPR003497">
    <property type="entry name" value="BRO_N_domain"/>
</dbReference>